<evidence type="ECO:0000313" key="2">
    <source>
        <dbReference type="EMBL" id="ASM76451.1"/>
    </source>
</evidence>
<evidence type="ECO:0000313" key="5">
    <source>
        <dbReference type="EMBL" id="ASM79020.1"/>
    </source>
</evidence>
<evidence type="ECO:0000313" key="4">
    <source>
        <dbReference type="EMBL" id="ASM77326.1"/>
    </source>
</evidence>
<gene>
    <name evidence="1" type="ORF">VITFI_CDS0096</name>
    <name evidence="2" type="ORF">VITFI_CDS0672</name>
    <name evidence="3" type="ORF">VITFI_CDS1046</name>
    <name evidence="4" type="ORF">VITFI_CDS1548</name>
    <name evidence="5" type="ORF">VITFI_CDS3243</name>
</gene>
<sequence>MATTDLRFAAGLPASSALLFGDDGTAPVFAAQMAVGLPGVTLTAGVTYEALGRLAQVAVTLPAVTPAGAVVLGVAAQAAVILPRVVPAGAGVVGVAVQAAVTLPTVAPAGAAVLGVAVQAAVTLPSVVPVATLQANAVTAVAAVQVGGPVVPAGVGVYDADVSRGPARDIGVSHQRAVTLDAAVVAVMAPSAPVAVQAAVTYAPLRTMHQGARLMQVDTARLGSTATMRQIDARRLSAGARYRHRDHQRCQVAAQVTHADARQMGSGAAFKQRDLLRTARPWLDVRARPAAPRHTARPDQWQVATPMPLVWQASSRDAVRPPPGVSVMPGSVIPVNTCCGPRTPDLRFFVPAPASPHLIFRCDRQLLPGIIVPARRVYLVINDVQLVRADDGTAINCTSLTLSADVDSWAWRWSASIAASDQAKLAPAAGAAACELLAHVNGQVWRVIVESAQRDREWSKSSLSIGGRSASAIWDAPYAAKRTFNNAVVAAMTQQLALDTLATNGVPSDWAIDWQVPDWLVPAGVWSHQGTPISAICRIAEAAGGYVQSSPAGNELMVLPRYLAAPWAWDSLVPDIELPAAVVRQEGIEWTSKAIYSRVFVSGTTAGGVLGRVTRGGTAGDLVAPMITDALCTDVQAARARALPVLSDVGRQALVQLRLPVLAQTGAIVPGKLVQYVDGDLTRLGMTRSLSIQAGRASVWQTIGVQTYEQP</sequence>
<dbReference type="OrthoDB" id="8609885at2"/>
<dbReference type="Proteomes" id="UP000199729">
    <property type="component" value="Chromosome"/>
</dbReference>
<accession>A0A221KBP1</accession>
<dbReference type="KEGG" id="vff:VITFI_CDS3243"/>
<dbReference type="EMBL" id="CP022423">
    <property type="protein sequence ID" value="ASM76451.1"/>
    <property type="molecule type" value="Genomic_DNA"/>
</dbReference>
<dbReference type="RefSeq" id="WP_089415332.1">
    <property type="nucleotide sequence ID" value="NZ_CP022423.1"/>
</dbReference>
<evidence type="ECO:0000313" key="6">
    <source>
        <dbReference type="Proteomes" id="UP000199729"/>
    </source>
</evidence>
<keyword evidence="6" id="KW-1185">Reference proteome</keyword>
<dbReference type="EMBL" id="CP022423">
    <property type="protein sequence ID" value="ASM76824.1"/>
    <property type="molecule type" value="Genomic_DNA"/>
</dbReference>
<dbReference type="AlphaFoldDB" id="A0A221KBP1"/>
<reference evidence="2 6" key="1">
    <citation type="submission" date="2017-07" db="EMBL/GenBank/DDBJ databases">
        <title>Complete Genome Sequence of the cosmetic ferment Vitreoscilla filiformis (ATCC15551).</title>
        <authorList>
            <person name="Contreras S."/>
            <person name="Sagory-Zalkind P."/>
            <person name="Blanquart H."/>
            <person name="Iltis A."/>
            <person name="Morand S.C."/>
        </authorList>
    </citation>
    <scope>NUCLEOTIDE SEQUENCE [LARGE SCALE GENOMIC DNA]</scope>
    <source>
        <strain evidence="2 6">ATCC 15551</strain>
    </source>
</reference>
<dbReference type="EMBL" id="CP022423">
    <property type="protein sequence ID" value="ASM77326.1"/>
    <property type="molecule type" value="Genomic_DNA"/>
</dbReference>
<dbReference type="EMBL" id="CP022423">
    <property type="protein sequence ID" value="ASM79020.1"/>
    <property type="molecule type" value="Genomic_DNA"/>
</dbReference>
<evidence type="ECO:0000313" key="1">
    <source>
        <dbReference type="EMBL" id="ASM75875.1"/>
    </source>
</evidence>
<dbReference type="EMBL" id="CP022423">
    <property type="protein sequence ID" value="ASM75875.1"/>
    <property type="molecule type" value="Genomic_DNA"/>
</dbReference>
<dbReference type="KEGG" id="vff:VITFI_CDS0096"/>
<evidence type="ECO:0000313" key="3">
    <source>
        <dbReference type="EMBL" id="ASM76824.1"/>
    </source>
</evidence>
<dbReference type="KEGG" id="vff:VITFI_CDS0672"/>
<dbReference type="KEGG" id="vff:VITFI_CDS1046"/>
<name>A0A221KBP1_VITFI</name>
<dbReference type="KEGG" id="vff:VITFI_CDS1548"/>
<protein>
    <submittedName>
        <fullName evidence="2">Uncharacterized protein</fullName>
    </submittedName>
</protein>
<organism evidence="2 6">
    <name type="scientific">Vitreoscilla filiformis</name>
    <dbReference type="NCBI Taxonomy" id="63"/>
    <lineage>
        <taxon>Bacteria</taxon>
        <taxon>Pseudomonadati</taxon>
        <taxon>Pseudomonadota</taxon>
        <taxon>Betaproteobacteria</taxon>
        <taxon>Neisseriales</taxon>
        <taxon>Neisseriaceae</taxon>
        <taxon>Vitreoscilla</taxon>
    </lineage>
</organism>
<proteinExistence type="predicted"/>